<dbReference type="EMBL" id="ANOG01000986">
    <property type="protein sequence ID" value="EMI16178.1"/>
    <property type="molecule type" value="Genomic_DNA"/>
</dbReference>
<feature type="signal peptide" evidence="2">
    <location>
        <begin position="1"/>
        <end position="31"/>
    </location>
</feature>
<dbReference type="Pfam" id="PF13620">
    <property type="entry name" value="CarboxypepD_reg"/>
    <property type="match status" value="1"/>
</dbReference>
<dbReference type="SUPFAM" id="SSF49464">
    <property type="entry name" value="Carboxypeptidase regulatory domain-like"/>
    <property type="match status" value="2"/>
</dbReference>
<proteinExistence type="predicted"/>
<accession>M5R9K7</accession>
<evidence type="ECO:0000313" key="4">
    <source>
        <dbReference type="Proteomes" id="UP000011991"/>
    </source>
</evidence>
<dbReference type="RefSeq" id="WP_008707370.1">
    <property type="nucleotide sequence ID" value="NZ_ANOG01000986.1"/>
</dbReference>
<dbReference type="PROSITE" id="PS51257">
    <property type="entry name" value="PROKAR_LIPOPROTEIN"/>
    <property type="match status" value="1"/>
</dbReference>
<dbReference type="Gene3D" id="2.60.40.1120">
    <property type="entry name" value="Carboxypeptidase-like, regulatory domain"/>
    <property type="match status" value="1"/>
</dbReference>
<dbReference type="CDD" id="cd02947">
    <property type="entry name" value="TRX_family"/>
    <property type="match status" value="1"/>
</dbReference>
<dbReference type="Proteomes" id="UP000011991">
    <property type="component" value="Unassembled WGS sequence"/>
</dbReference>
<evidence type="ECO:0000256" key="1">
    <source>
        <dbReference type="SAM" id="MobiDB-lite"/>
    </source>
</evidence>
<feature type="region of interest" description="Disordered" evidence="1">
    <location>
        <begin position="330"/>
        <end position="351"/>
    </location>
</feature>
<reference evidence="3 4" key="1">
    <citation type="journal article" date="2013" name="Mar. Genomics">
        <title>Expression of sulfatases in Rhodopirellula baltica and the diversity of sulfatases in the genus Rhodopirellula.</title>
        <authorList>
            <person name="Wegner C.E."/>
            <person name="Richter-Heitmann T."/>
            <person name="Klindworth A."/>
            <person name="Klockow C."/>
            <person name="Richter M."/>
            <person name="Achstetter T."/>
            <person name="Glockner F.O."/>
            <person name="Harder J."/>
        </authorList>
    </citation>
    <scope>NUCLEOTIDE SEQUENCE [LARGE SCALE GENOMIC DNA]</scope>
    <source>
        <strain evidence="3 4">SM1</strain>
    </source>
</reference>
<keyword evidence="2" id="KW-0732">Signal</keyword>
<organism evidence="3 4">
    <name type="scientific">Rhodopirellula maiorica SM1</name>
    <dbReference type="NCBI Taxonomy" id="1265738"/>
    <lineage>
        <taxon>Bacteria</taxon>
        <taxon>Pseudomonadati</taxon>
        <taxon>Planctomycetota</taxon>
        <taxon>Planctomycetia</taxon>
        <taxon>Pirellulales</taxon>
        <taxon>Pirellulaceae</taxon>
        <taxon>Novipirellula</taxon>
    </lineage>
</organism>
<sequence>MRPCWPLRRVATIFWIPLVLACLLTSSTAAAEDNERISIQITGKVLTAAGAPAADATVHASLPLGKLDARAKTNDDGTFELPIKVHRIALSSITMRTSSSDGEQLAIERLKTENDEVRTEDLVIQLSETTTAAVRVIDGDGKPVSNAAVAAQLNFPNTITGLTTDDSGSVTFRFPKMDRIESIVAWKDHEGLDYRVYALPRHQRSDTLTETPEFPIDRGETLRLEGTKPLQVRITDDSGKPIPSIRNYVWLLKKEDQPDQLNLSYFVEAFSESTDNNGELAFDWIPSWHTTLLQIWPSSDDFVRTRGNYDPATGDGVLEMQLDRLVPIGGKVTDADGPPVPDIRVSARGDGYTMDDSYGTATTDADGNYEIRVAPEQIYLVTVKDPRWASTPQTGFAVRANTPVTNKNFVLREATRVFGRLTDESTGEPIPNKRVIVYQYGTDLNSIEGVELRNPDNSRKWVRPMDYHHAITDEGGQFAFALGDGHYDIRPPEQEKADEFDIAGQSELEINVSTVLRTEVKLTGKVTAAADGEAVASAMLAGVPQNFRGRDWQARTGTDGTFSVMRYKEPTYVHVENQDKTLAAVVIVAPEQTTLNVSLHATASVTGRLLANETKEPLPNQKITYGIDVPSDTGRSWSTRFGGSVVTDDEGQFSIDGLVGGQKYSVNLGVTEEGLYRSLPKWEVESGETLSLGDVQVPPPPKRYVPPTLEERIAAAFAVKGTPIERYERALKPIKLVKQHLLVVFGQSEDSRIHRLMQIRYEDKDFRQVRDEYLFLAIPTEDDKRKPAMALAEELDESIEGERGDFLLVILDHEGKKVATVDSAAVCDGDELSKEMLLKVLGNYYVEKHDANELLGQALAKAAKENKCVIVQETATWCGPCHRLSGFLAENREWEEDFILVKMDHRWEGAYELMKEMREGAKGGIPWFAILDASGKKLATSNDEKTGDNIGFPSSKQGQAHFAFMLNQTRQRLSEEDVANFVSKLSPPDEDE</sequence>
<dbReference type="OrthoDB" id="232400at2"/>
<dbReference type="InterPro" id="IPR008969">
    <property type="entry name" value="CarboxyPept-like_regulatory"/>
</dbReference>
<dbReference type="InterPro" id="IPR036249">
    <property type="entry name" value="Thioredoxin-like_sf"/>
</dbReference>
<dbReference type="Gene3D" id="3.40.30.10">
    <property type="entry name" value="Glutaredoxin"/>
    <property type="match status" value="1"/>
</dbReference>
<dbReference type="PATRIC" id="fig|1265738.3.peg.6881"/>
<comment type="caution">
    <text evidence="3">The sequence shown here is derived from an EMBL/GenBank/DDBJ whole genome shotgun (WGS) entry which is preliminary data.</text>
</comment>
<dbReference type="SUPFAM" id="SSF52833">
    <property type="entry name" value="Thioredoxin-like"/>
    <property type="match status" value="1"/>
</dbReference>
<keyword evidence="4" id="KW-1185">Reference proteome</keyword>
<name>M5R9K7_9BACT</name>
<evidence type="ECO:0000313" key="3">
    <source>
        <dbReference type="EMBL" id="EMI16178.1"/>
    </source>
</evidence>
<dbReference type="Pfam" id="PF13899">
    <property type="entry name" value="Thioredoxin_7"/>
    <property type="match status" value="1"/>
</dbReference>
<protein>
    <submittedName>
        <fullName evidence="3">Thioredoxin H-type</fullName>
    </submittedName>
</protein>
<feature type="chain" id="PRO_5004070355" evidence="2">
    <location>
        <begin position="32"/>
        <end position="992"/>
    </location>
</feature>
<evidence type="ECO:0000256" key="2">
    <source>
        <dbReference type="SAM" id="SignalP"/>
    </source>
</evidence>
<dbReference type="AlphaFoldDB" id="M5R9K7"/>
<gene>
    <name evidence="3" type="ORF">RMSM_06893</name>
</gene>